<dbReference type="Gene3D" id="3.30.70.1320">
    <property type="entry name" value="Multidrug efflux transporter AcrB pore domain like"/>
    <property type="match status" value="1"/>
</dbReference>
<feature type="transmembrane region" description="Helical" evidence="1">
    <location>
        <begin position="428"/>
        <end position="452"/>
    </location>
</feature>
<dbReference type="PANTHER" id="PTHR32063">
    <property type="match status" value="1"/>
</dbReference>
<dbReference type="AlphaFoldDB" id="A0A372IMB2"/>
<feature type="transmembrane region" description="Helical" evidence="1">
    <location>
        <begin position="1010"/>
        <end position="1034"/>
    </location>
</feature>
<feature type="transmembrane region" description="Helical" evidence="1">
    <location>
        <begin position="939"/>
        <end position="957"/>
    </location>
</feature>
<dbReference type="Gene3D" id="3.30.2090.10">
    <property type="entry name" value="Multidrug efflux transporter AcrB TolC docking domain, DN and DC subdomains"/>
    <property type="match status" value="2"/>
</dbReference>
<feature type="transmembrane region" description="Helical" evidence="1">
    <location>
        <begin position="458"/>
        <end position="477"/>
    </location>
</feature>
<sequence length="1094" mass="118774">MWIVRLALRRPYTFAVFALLLLILGPLAVLNTPTDIFPNIDIPVVAMVWQYQGFSPEEMANRIVYFTERSLTTTVNDIQHIESQSINGVGIVKIYFQPKVNLADAVAQVTAIAQTQLRQLPAGTTPPLVLQYNASSVPILQLGVSGEGLSESQLNDFSLNFIRTQLVTIPGAGVPYPYGGKQRQVQVDLNLQALQSKGLSPSDVVNAIAAQNLILPAGTAKIGRFEYQVETNSAPQTIAELNDLPIRSVNGAMVYIHDVAHVRDGFPPQTNIVRVDGQRATLISVIKTGDASTLDIVKGIRNVLPQIRAQLPPQLKITPLADQSLFVRASIDGVVREAIIAACLTAIMILIFLGSWRSTLIIAVSIPLSILTSLLVLSAIGETINIMTLGGMALAVGILVDDATVEIENINRNLEEGKAIEQAILDGAAQIAVPAFVSTLSICIVFVPMFFLTGVARYLFVPLAEAVVFAMLASYLLSRTVVPTMAKYLLQEHSEEAAKQKRVSRNPFIRFQMGFEHYFEKMRSGYRDILAFCIEHSTVFLLVFLGFAVVSAALLYPFLGQDFFPSVDSGQFKIHMRARTGTRIEETARLCDDVDKTIRETIPKSELVTIIDNIGLPYSGINTTYSNSAPIGPADADIQVLLTEKHHPTDEYVQKLRATLANRFPGTIFYELPVDMVTQILNFGLPAPIDIQVVGRDLQGDRAFAEKLLNKIKYVGGTADLRIQQPFDDPELYVNVDRTRAEQIGLKQSNVAQSLLVATSGSFQTAPAFWLDPRNGVSYDIAVQAPQYSLDSLQDIANIPVTNGSSAATVPPASSISGAAGTALPANTPMGGQPIQVLGNLVSVKPTTEMGTVSHYDIAPVIDIYGNVVNTDLASVDKQIEKIIAESKSGLPRGSRIVVRGQVETMRSSFIGLLGGLVFSILLVYLLIVINFQSWLDPFIIISALPAAISGIVWFLFLTHTRVSVPALTGAIMCMGVATANSILVVSFAREQLEITVGDAAMSALNAGYVRFRPVLMTALAMIIGMVPMALGLGDGGEQNAPLGRAVIGGLLFATVSTLFFVPTFFSVLHGRIERRRREREARRRQGKPALQEI</sequence>
<feature type="transmembrane region" description="Helical" evidence="1">
    <location>
        <begin position="529"/>
        <end position="559"/>
    </location>
</feature>
<dbReference type="PRINTS" id="PR00702">
    <property type="entry name" value="ACRIFLAVINRP"/>
</dbReference>
<dbReference type="Gene3D" id="3.30.70.1430">
    <property type="entry name" value="Multidrug efflux transporter AcrB pore domain"/>
    <property type="match status" value="2"/>
</dbReference>
<evidence type="ECO:0000256" key="1">
    <source>
        <dbReference type="SAM" id="Phobius"/>
    </source>
</evidence>
<reference evidence="2 3" key="1">
    <citation type="submission" date="2018-08" db="EMBL/GenBank/DDBJ databases">
        <title>Acidipila sp. 4G-K13, an acidobacterium isolated from forest soil.</title>
        <authorList>
            <person name="Gao Z.-H."/>
            <person name="Qiu L.-H."/>
        </authorList>
    </citation>
    <scope>NUCLEOTIDE SEQUENCE [LARGE SCALE GENOMIC DNA]</scope>
    <source>
        <strain evidence="2 3">4G-K13</strain>
    </source>
</reference>
<dbReference type="Proteomes" id="UP000264702">
    <property type="component" value="Unassembled WGS sequence"/>
</dbReference>
<dbReference type="InterPro" id="IPR027463">
    <property type="entry name" value="AcrB_DN_DC_subdom"/>
</dbReference>
<feature type="transmembrane region" description="Helical" evidence="1">
    <location>
        <begin position="910"/>
        <end position="932"/>
    </location>
</feature>
<dbReference type="GO" id="GO:0042910">
    <property type="term" value="F:xenobiotic transmembrane transporter activity"/>
    <property type="evidence" value="ECO:0007669"/>
    <property type="project" value="TreeGrafter"/>
</dbReference>
<gene>
    <name evidence="2" type="ORF">D0Y96_11760</name>
</gene>
<keyword evidence="1" id="KW-0472">Membrane</keyword>
<dbReference type="Gene3D" id="3.30.70.1440">
    <property type="entry name" value="Multidrug efflux transporter AcrB pore domain"/>
    <property type="match status" value="1"/>
</dbReference>
<protein>
    <submittedName>
        <fullName evidence="2">Efflux RND transporter permease subunit</fullName>
    </submittedName>
</protein>
<proteinExistence type="predicted"/>
<keyword evidence="3" id="KW-1185">Reference proteome</keyword>
<evidence type="ECO:0000313" key="2">
    <source>
        <dbReference type="EMBL" id="RFU16092.1"/>
    </source>
</evidence>
<dbReference type="SUPFAM" id="SSF82866">
    <property type="entry name" value="Multidrug efflux transporter AcrB transmembrane domain"/>
    <property type="match status" value="2"/>
</dbReference>
<keyword evidence="1" id="KW-0812">Transmembrane</keyword>
<dbReference type="Pfam" id="PF00873">
    <property type="entry name" value="ACR_tran"/>
    <property type="match status" value="1"/>
</dbReference>
<dbReference type="InterPro" id="IPR001036">
    <property type="entry name" value="Acrflvin-R"/>
</dbReference>
<dbReference type="SUPFAM" id="SSF82693">
    <property type="entry name" value="Multidrug efflux transporter AcrB pore domain, PN1, PN2, PC1 and PC2 subdomains"/>
    <property type="match status" value="2"/>
</dbReference>
<dbReference type="PANTHER" id="PTHR32063:SF8">
    <property type="entry name" value="CATION EFFLUX PROTEIN"/>
    <property type="match status" value="1"/>
</dbReference>
<dbReference type="OrthoDB" id="9759330at2"/>
<comment type="caution">
    <text evidence="2">The sequence shown here is derived from an EMBL/GenBank/DDBJ whole genome shotgun (WGS) entry which is preliminary data.</text>
</comment>
<dbReference type="GO" id="GO:0005886">
    <property type="term" value="C:plasma membrane"/>
    <property type="evidence" value="ECO:0007669"/>
    <property type="project" value="TreeGrafter"/>
</dbReference>
<dbReference type="Gene3D" id="1.20.1640.10">
    <property type="entry name" value="Multidrug efflux transporter AcrB transmembrane domain"/>
    <property type="match status" value="2"/>
</dbReference>
<feature type="transmembrane region" description="Helical" evidence="1">
    <location>
        <begin position="963"/>
        <end position="989"/>
    </location>
</feature>
<keyword evidence="1" id="KW-1133">Transmembrane helix</keyword>
<organism evidence="2 3">
    <name type="scientific">Paracidobacterium acidisoli</name>
    <dbReference type="NCBI Taxonomy" id="2303751"/>
    <lineage>
        <taxon>Bacteria</taxon>
        <taxon>Pseudomonadati</taxon>
        <taxon>Acidobacteriota</taxon>
        <taxon>Terriglobia</taxon>
        <taxon>Terriglobales</taxon>
        <taxon>Acidobacteriaceae</taxon>
        <taxon>Paracidobacterium</taxon>
    </lineage>
</organism>
<accession>A0A372IMB2</accession>
<feature type="transmembrane region" description="Helical" evidence="1">
    <location>
        <begin position="1046"/>
        <end position="1069"/>
    </location>
</feature>
<dbReference type="SUPFAM" id="SSF82714">
    <property type="entry name" value="Multidrug efflux transporter AcrB TolC docking domain, DN and DC subdomains"/>
    <property type="match status" value="2"/>
</dbReference>
<name>A0A372IMB2_9BACT</name>
<dbReference type="RefSeq" id="WP_117300098.1">
    <property type="nucleotide sequence ID" value="NZ_QVQT02000004.1"/>
</dbReference>
<feature type="transmembrane region" description="Helical" evidence="1">
    <location>
        <begin position="360"/>
        <end position="380"/>
    </location>
</feature>
<evidence type="ECO:0000313" key="3">
    <source>
        <dbReference type="Proteomes" id="UP000264702"/>
    </source>
</evidence>
<feature type="transmembrane region" description="Helical" evidence="1">
    <location>
        <begin position="386"/>
        <end position="407"/>
    </location>
</feature>
<feature type="transmembrane region" description="Helical" evidence="1">
    <location>
        <begin position="334"/>
        <end position="353"/>
    </location>
</feature>
<dbReference type="EMBL" id="QVQT01000004">
    <property type="protein sequence ID" value="RFU16092.1"/>
    <property type="molecule type" value="Genomic_DNA"/>
</dbReference>